<evidence type="ECO:0000256" key="1">
    <source>
        <dbReference type="SAM" id="Phobius"/>
    </source>
</evidence>
<keyword evidence="1" id="KW-1133">Transmembrane helix</keyword>
<dbReference type="Proteomes" id="UP000310300">
    <property type="component" value="Segment"/>
</dbReference>
<proteinExistence type="predicted"/>
<dbReference type="GeneID" id="55014862"/>
<feature type="transmembrane region" description="Helical" evidence="1">
    <location>
        <begin position="20"/>
        <end position="40"/>
    </location>
</feature>
<evidence type="ECO:0000313" key="2">
    <source>
        <dbReference type="EMBL" id="QBJ05167.1"/>
    </source>
</evidence>
<name>A0A4P6R1P4_9CAUD</name>
<keyword evidence="3" id="KW-1185">Reference proteome</keyword>
<dbReference type="KEGG" id="vg:55014862"/>
<keyword evidence="1" id="KW-0812">Transmembrane</keyword>
<keyword evidence="1" id="KW-0472">Membrane</keyword>
<evidence type="ECO:0000313" key="3">
    <source>
        <dbReference type="Proteomes" id="UP000310300"/>
    </source>
</evidence>
<dbReference type="EMBL" id="MK450538">
    <property type="protein sequence ID" value="QBJ05167.1"/>
    <property type="molecule type" value="Genomic_DNA"/>
</dbReference>
<reference evidence="3" key="1">
    <citation type="submission" date="2019-01" db="EMBL/GenBank/DDBJ databases">
        <title>New genus Fibralongavirus in Staphylococcus pseudintermedius Siphoviridae phages.</title>
        <authorList>
            <person name="Zeman M."/>
            <person name="Vrbovska V."/>
            <person name="Bardy P."/>
            <person name="Pantucek R."/>
        </authorList>
    </citation>
    <scope>NUCLEOTIDE SEQUENCE [LARGE SCALE GENOMIC DNA]</scope>
</reference>
<accession>A0A4P6R1P4</accession>
<dbReference type="RefSeq" id="YP_009823352.1">
    <property type="nucleotide sequence ID" value="NC_048192.1"/>
</dbReference>
<organism evidence="2 3">
    <name type="scientific">Staphylococcus phage vB_SpsS_QT1</name>
    <dbReference type="NCBI Taxonomy" id="2510452"/>
    <lineage>
        <taxon>Viruses</taxon>
        <taxon>Duplodnaviria</taxon>
        <taxon>Heunggongvirae</taxon>
        <taxon>Uroviricota</taxon>
        <taxon>Caudoviricetes</taxon>
        <taxon>Fibralongavirus</taxon>
        <taxon>Fibralongavirus QT1</taxon>
    </lineage>
</organism>
<sequence length="44" mass="5105">MPFEKTIKARLKARHKCSHIKGLSAIVPCVPFILLNRLIFNDRE</sequence>
<protein>
    <submittedName>
        <fullName evidence="2">Uncharacterized protein</fullName>
    </submittedName>
</protein>